<dbReference type="OrthoDB" id="8617673at2"/>
<dbReference type="Proteomes" id="UP000027037">
    <property type="component" value="Unassembled WGS sequence"/>
</dbReference>
<accession>A0A062U9V3</accession>
<reference evidence="1 2" key="1">
    <citation type="journal article" date="2014" name="Antonie Van Leeuwenhoek">
        <title>Hyphomonas beringensis sp. nov. and Hyphomonas chukchiensis sp. nov., isolated from surface seawater of the Bering Sea and Chukchi Sea.</title>
        <authorList>
            <person name="Li C."/>
            <person name="Lai Q."/>
            <person name="Li G."/>
            <person name="Dong C."/>
            <person name="Wang J."/>
            <person name="Liao Y."/>
            <person name="Shao Z."/>
        </authorList>
    </citation>
    <scope>NUCLEOTIDE SEQUENCE [LARGE SCALE GENOMIC DNA]</scope>
    <source>
        <strain evidence="1 2">25B14_1</strain>
    </source>
</reference>
<protein>
    <recommendedName>
        <fullName evidence="3">DUF4265 domain-containing protein</fullName>
    </recommendedName>
</protein>
<dbReference type="AlphaFoldDB" id="A0A062U9V3"/>
<evidence type="ECO:0000313" key="1">
    <source>
        <dbReference type="EMBL" id="KCZ52925.1"/>
    </source>
</evidence>
<sequence>MNRSPASHVKVVFKLTQDEDGFPPEEQEAIWAVPLGCGRYRIDNIPFFAMGVSDGDAVKAIETEGVLTFESVVEPSENCTIRIIFFDRDAEDSLRKTLNRMGCSIEGTGIDGLISLSVHKDKYDEVESVLQNAFELSILDYQEATLR</sequence>
<name>A0A062U9V3_9PROT</name>
<proteinExistence type="predicted"/>
<dbReference type="Pfam" id="PF14085">
    <property type="entry name" value="DUF4265"/>
    <property type="match status" value="1"/>
</dbReference>
<evidence type="ECO:0000313" key="2">
    <source>
        <dbReference type="Proteomes" id="UP000027037"/>
    </source>
</evidence>
<keyword evidence="2" id="KW-1185">Reference proteome</keyword>
<dbReference type="RefSeq" id="WP_034798101.1">
    <property type="nucleotide sequence ID" value="NZ_AWFF01000062.1"/>
</dbReference>
<comment type="caution">
    <text evidence="1">The sequence shown here is derived from an EMBL/GenBank/DDBJ whole genome shotgun (WGS) entry which is preliminary data.</text>
</comment>
<gene>
    <name evidence="1" type="ORF">HY29_17855</name>
</gene>
<organism evidence="1 2">
    <name type="scientific">Hyphomonas beringensis</name>
    <dbReference type="NCBI Taxonomy" id="1280946"/>
    <lineage>
        <taxon>Bacteria</taxon>
        <taxon>Pseudomonadati</taxon>
        <taxon>Pseudomonadota</taxon>
        <taxon>Alphaproteobacteria</taxon>
        <taxon>Hyphomonadales</taxon>
        <taxon>Hyphomonadaceae</taxon>
        <taxon>Hyphomonas</taxon>
    </lineage>
</organism>
<dbReference type="eggNOG" id="ENOG5032ZHB">
    <property type="taxonomic scope" value="Bacteria"/>
</dbReference>
<dbReference type="STRING" id="1280946.HY29_17855"/>
<dbReference type="EMBL" id="AWFF01000062">
    <property type="protein sequence ID" value="KCZ52925.1"/>
    <property type="molecule type" value="Genomic_DNA"/>
</dbReference>
<evidence type="ECO:0008006" key="3">
    <source>
        <dbReference type="Google" id="ProtNLM"/>
    </source>
</evidence>
<dbReference type="InterPro" id="IPR025361">
    <property type="entry name" value="DUF4265"/>
</dbReference>